<feature type="region of interest" description="Disordered" evidence="1">
    <location>
        <begin position="314"/>
        <end position="339"/>
    </location>
</feature>
<dbReference type="RefSeq" id="WP_369228755.1">
    <property type="nucleotide sequence ID" value="NZ_CP163435.1"/>
</dbReference>
<organism evidence="2">
    <name type="scientific">Streptomyces sp. R21</name>
    <dbReference type="NCBI Taxonomy" id="3238627"/>
    <lineage>
        <taxon>Bacteria</taxon>
        <taxon>Bacillati</taxon>
        <taxon>Actinomycetota</taxon>
        <taxon>Actinomycetes</taxon>
        <taxon>Kitasatosporales</taxon>
        <taxon>Streptomycetaceae</taxon>
        <taxon>Streptomyces</taxon>
    </lineage>
</organism>
<protein>
    <submittedName>
        <fullName evidence="2">Uncharacterized protein</fullName>
    </submittedName>
</protein>
<dbReference type="AlphaFoldDB" id="A0AB39NYA2"/>
<reference evidence="2" key="1">
    <citation type="submission" date="2024-07" db="EMBL/GenBank/DDBJ databases">
        <authorList>
            <person name="Yu S.T."/>
        </authorList>
    </citation>
    <scope>NUCLEOTIDE SEQUENCE</scope>
    <source>
        <strain evidence="2">R21</strain>
    </source>
</reference>
<feature type="compositionally biased region" description="Basic and acidic residues" evidence="1">
    <location>
        <begin position="317"/>
        <end position="339"/>
    </location>
</feature>
<evidence type="ECO:0000313" key="2">
    <source>
        <dbReference type="EMBL" id="XDQ23207.1"/>
    </source>
</evidence>
<sequence length="339" mass="37556">MITIATPSGTVRAVASEADTTGSVLYTLTGAARGTVHVTATHSPARWDQFDAVRASLGSASAVRALPAEPLVRIRGRAYQGSTVRVLAHCADVPWGWQGPVSLVDTDGRPAPEQAARTLTSILRACAADYAARSDFARLQHTARCHGTPQLLRWLDAMISYAERAQDRYRQDAEAHRIQATRSLAAWWTLARWFTDRPHPVLALLLLPHRESLAHRAEYLPQWAAISARAADAEARRLAHFRSEYEGLARPAGPEKRDRPYFVVGQWQGGDDVDIWHVEEAPADPEERADLCEEYREDADNAFGSIEIVYAASPEAAADKARQEARETSERIHREVTRP</sequence>
<gene>
    <name evidence="2" type="ORF">AB5J56_00020</name>
</gene>
<evidence type="ECO:0000256" key="1">
    <source>
        <dbReference type="SAM" id="MobiDB-lite"/>
    </source>
</evidence>
<accession>A0AB39NYA2</accession>
<proteinExistence type="predicted"/>
<name>A0AB39NYA2_9ACTN</name>
<dbReference type="EMBL" id="CP163435">
    <property type="protein sequence ID" value="XDQ23207.1"/>
    <property type="molecule type" value="Genomic_DNA"/>
</dbReference>